<dbReference type="InterPro" id="IPR004365">
    <property type="entry name" value="NA-bd_OB_tRNA"/>
</dbReference>
<dbReference type="GO" id="GO:0008408">
    <property type="term" value="F:3'-5' exonuclease activity"/>
    <property type="evidence" value="ECO:0007669"/>
    <property type="project" value="InterPro"/>
</dbReference>
<dbReference type="InterPro" id="IPR048472">
    <property type="entry name" value="DNA_pol_IIIA_C"/>
</dbReference>
<sequence>MRSQFVHLRLHTEFSLVDGLVCIKPLMKAVVNRGMNAIAITDFCNLFAAVKVFKAAVEHGIKPLIGSDLLCHFQDQPTINSSLLLLCQNNDGYRNLTCLISKAYQEGQHQGEPRIQYEWLADFSEGLIVLSGGCKGVIGKALLADDKAQAYELARYFSNLFPNRFYLEIQRTGRKDEALYNEQILQIAEELHLPIVATNDVRFINQDDFDAHEARVCIRQGCTLADPRRSQDYSAQQYLRSAEDMVALFKDLPQAIQNTVQISQRCTVKLDLGNNFLPTFPIPANFTVESYLSQLSKNGLEERLAIIFRDHAPEEVNIKRIPYDKRLQVELDVINNMGFPGYFLIVADFIQWAKQNGVPVGPGRGSGAGSLVAYALKITDLDPLLYELLFERFLNPERVSMPDFDIDFCMEGRDRVIDYVAEKYGRQSVSQIITFGTMAAKAVVRDVGRVLGHPYGFVDKIAKLIPFEIGITLEKALQDEEELRVRYQDEDDVKELIDLALKLEGITRNAGKHAGGVVIAPSKLTDFTAIYCEEGSQQIVSQFDKDDVEAVGLVKFDFLGLRTLTIIDWALKIVNQQKRDNQEEEVDITLIPTDDTATFNLLKACQTTAVFQLESRGMKELINRLQPDCFEDIIALVALFRPGPLQSGMVDDFIDRKHGRAKVEYPHPDLESILKPTYGVILYQEQVMQIAQVLANYTLGAADLLRRAMGKKKPEEMAKQRAIFTDGAVARGVAKDTATYIFDLMEKFAGYGFNKSHSAAYALVAYQTAWLKAHYPAAFMAAVLSSDMDNTDKVVNFINESKQMNLNVLPPSVNLSNFTFTVTKDQTILYGLGAIKGVGESAINCIVNERLEGPYKSLFDFCRRLDLRKVNRRVLEALIKSGAMDDWQIERSVLFESLEKALRMADKIQQNQSTGQADLFSLFEESAREEEDYCECKPWPSSQRLDGEKETLGFYLTGHPAAQYMEELKNYTTPMIRLNTSSAKKACICGLIVSLKRIITKRGKKLIITSLEDATGKVDVVIFSEVYEALAAPLQVGQMLIAEGEIGHDEFSGNARMTASQLYSIAEARTRFANSLVLSISEKDKAMMSSVKAILSANRGHCAVQIKYLNEKAQALLNLPQQWWIIPTDEAINSLVDILGTDHVILNY</sequence>
<evidence type="ECO:0000256" key="6">
    <source>
        <dbReference type="ARBA" id="ARBA00022695"/>
    </source>
</evidence>
<organism evidence="11 12">
    <name type="scientific">Legionella beliardensis</name>
    <dbReference type="NCBI Taxonomy" id="91822"/>
    <lineage>
        <taxon>Bacteria</taxon>
        <taxon>Pseudomonadati</taxon>
        <taxon>Pseudomonadota</taxon>
        <taxon>Gammaproteobacteria</taxon>
        <taxon>Legionellales</taxon>
        <taxon>Legionellaceae</taxon>
        <taxon>Legionella</taxon>
    </lineage>
</organism>
<keyword evidence="8" id="KW-0239">DNA-directed DNA polymerase</keyword>
<feature type="domain" description="Polymerase/histidinol phosphatase N-terminal" evidence="10">
    <location>
        <begin position="6"/>
        <end position="73"/>
    </location>
</feature>
<dbReference type="CDD" id="cd07433">
    <property type="entry name" value="PHP_PolIIIA_DnaE1"/>
    <property type="match status" value="1"/>
</dbReference>
<dbReference type="NCBIfam" id="TIGR00594">
    <property type="entry name" value="polc"/>
    <property type="match status" value="1"/>
</dbReference>
<name>A0A378I080_9GAMM</name>
<dbReference type="AlphaFoldDB" id="A0A378I080"/>
<evidence type="ECO:0000256" key="2">
    <source>
        <dbReference type="ARBA" id="ARBA00012417"/>
    </source>
</evidence>
<dbReference type="EMBL" id="UGNV01000001">
    <property type="protein sequence ID" value="STX28382.1"/>
    <property type="molecule type" value="Genomic_DNA"/>
</dbReference>
<dbReference type="GO" id="GO:0005737">
    <property type="term" value="C:cytoplasm"/>
    <property type="evidence" value="ECO:0007669"/>
    <property type="project" value="UniProtKB-SubCell"/>
</dbReference>
<dbReference type="InterPro" id="IPR041931">
    <property type="entry name" value="DNA_pol3_alpha_thumb_dom"/>
</dbReference>
<evidence type="ECO:0000256" key="8">
    <source>
        <dbReference type="ARBA" id="ARBA00022932"/>
    </source>
</evidence>
<evidence type="ECO:0000256" key="5">
    <source>
        <dbReference type="ARBA" id="ARBA00022679"/>
    </source>
</evidence>
<dbReference type="SMART" id="SM00481">
    <property type="entry name" value="POLIIIAc"/>
    <property type="match status" value="1"/>
</dbReference>
<dbReference type="InterPro" id="IPR004805">
    <property type="entry name" value="DnaE2/DnaE/PolC"/>
</dbReference>
<dbReference type="FunFam" id="1.10.150.870:FF:000001">
    <property type="entry name" value="DNA polymerase III subunit alpha"/>
    <property type="match status" value="1"/>
</dbReference>
<dbReference type="Gene3D" id="1.10.150.870">
    <property type="match status" value="1"/>
</dbReference>
<keyword evidence="7" id="KW-0235">DNA replication</keyword>
<reference evidence="11 12" key="1">
    <citation type="submission" date="2018-06" db="EMBL/GenBank/DDBJ databases">
        <authorList>
            <consortium name="Pathogen Informatics"/>
            <person name="Doyle S."/>
        </authorList>
    </citation>
    <scope>NUCLEOTIDE SEQUENCE [LARGE SCALE GENOMIC DNA]</scope>
    <source>
        <strain evidence="11 12">NCTC13315</strain>
    </source>
</reference>
<dbReference type="InterPro" id="IPR040982">
    <property type="entry name" value="DNA_pol3_finger"/>
</dbReference>
<dbReference type="NCBIfam" id="NF004226">
    <property type="entry name" value="PRK05673.1"/>
    <property type="match status" value="1"/>
</dbReference>
<keyword evidence="6 11" id="KW-0548">Nucleotidyltransferase</keyword>
<dbReference type="OrthoDB" id="9803237at2"/>
<evidence type="ECO:0000256" key="3">
    <source>
        <dbReference type="ARBA" id="ARBA00019114"/>
    </source>
</evidence>
<dbReference type="InterPro" id="IPR011708">
    <property type="entry name" value="DNA_pol3_alpha_NTPase_dom"/>
</dbReference>
<evidence type="ECO:0000256" key="9">
    <source>
        <dbReference type="ARBA" id="ARBA00049244"/>
    </source>
</evidence>
<keyword evidence="4" id="KW-0963">Cytoplasm</keyword>
<dbReference type="InterPro" id="IPR004013">
    <property type="entry name" value="PHP_dom"/>
</dbReference>
<keyword evidence="5 11" id="KW-0808">Transferase</keyword>
<dbReference type="GO" id="GO:0003887">
    <property type="term" value="F:DNA-directed DNA polymerase activity"/>
    <property type="evidence" value="ECO:0007669"/>
    <property type="project" value="UniProtKB-KW"/>
</dbReference>
<comment type="subcellular location">
    <subcellularLocation>
        <location evidence="1">Cytoplasm</location>
    </subcellularLocation>
</comment>
<dbReference type="Pfam" id="PF17657">
    <property type="entry name" value="DNA_pol3_finger"/>
    <property type="match status" value="1"/>
</dbReference>
<dbReference type="Gene3D" id="3.20.20.140">
    <property type="entry name" value="Metal-dependent hydrolases"/>
    <property type="match status" value="1"/>
</dbReference>
<dbReference type="SUPFAM" id="SSF160975">
    <property type="entry name" value="AF1531-like"/>
    <property type="match status" value="1"/>
</dbReference>
<evidence type="ECO:0000313" key="12">
    <source>
        <dbReference type="Proteomes" id="UP000254968"/>
    </source>
</evidence>
<keyword evidence="12" id="KW-1185">Reference proteome</keyword>
<evidence type="ECO:0000256" key="7">
    <source>
        <dbReference type="ARBA" id="ARBA00022705"/>
    </source>
</evidence>
<dbReference type="InterPro" id="IPR016195">
    <property type="entry name" value="Pol/histidinol_Pase-like"/>
</dbReference>
<protein>
    <recommendedName>
        <fullName evidence="3">DNA polymerase III subunit alpha</fullName>
        <ecNumber evidence="2">2.7.7.7</ecNumber>
    </recommendedName>
</protein>
<dbReference type="Pfam" id="PF02811">
    <property type="entry name" value="PHP"/>
    <property type="match status" value="1"/>
</dbReference>
<dbReference type="Proteomes" id="UP000254968">
    <property type="component" value="Unassembled WGS sequence"/>
</dbReference>
<comment type="catalytic activity">
    <reaction evidence="9">
        <text>DNA(n) + a 2'-deoxyribonucleoside 5'-triphosphate = DNA(n+1) + diphosphate</text>
        <dbReference type="Rhea" id="RHEA:22508"/>
        <dbReference type="Rhea" id="RHEA-COMP:17339"/>
        <dbReference type="Rhea" id="RHEA-COMP:17340"/>
        <dbReference type="ChEBI" id="CHEBI:33019"/>
        <dbReference type="ChEBI" id="CHEBI:61560"/>
        <dbReference type="ChEBI" id="CHEBI:173112"/>
        <dbReference type="EC" id="2.7.7.7"/>
    </reaction>
</comment>
<dbReference type="PANTHER" id="PTHR32294:SF0">
    <property type="entry name" value="DNA POLYMERASE III SUBUNIT ALPHA"/>
    <property type="match status" value="1"/>
</dbReference>
<evidence type="ECO:0000259" key="10">
    <source>
        <dbReference type="SMART" id="SM00481"/>
    </source>
</evidence>
<dbReference type="Pfam" id="PF01336">
    <property type="entry name" value="tRNA_anti-codon"/>
    <property type="match status" value="1"/>
</dbReference>
<gene>
    <name evidence="11" type="primary">dnaE</name>
    <name evidence="11" type="ORF">NCTC13315_00911</name>
</gene>
<dbReference type="EC" id="2.7.7.7" evidence="2"/>
<dbReference type="Gene3D" id="2.40.50.140">
    <property type="entry name" value="Nucleic acid-binding proteins"/>
    <property type="match status" value="1"/>
</dbReference>
<dbReference type="RefSeq" id="WP_115302133.1">
    <property type="nucleotide sequence ID" value="NZ_CAAAHO010000001.1"/>
</dbReference>
<dbReference type="Gene3D" id="1.10.10.1600">
    <property type="entry name" value="Bacterial DNA polymerase III alpha subunit, thumb domain"/>
    <property type="match status" value="1"/>
</dbReference>
<evidence type="ECO:0000256" key="4">
    <source>
        <dbReference type="ARBA" id="ARBA00022490"/>
    </source>
</evidence>
<dbReference type="InterPro" id="IPR012340">
    <property type="entry name" value="NA-bd_OB-fold"/>
</dbReference>
<dbReference type="SUPFAM" id="SSF89550">
    <property type="entry name" value="PHP domain-like"/>
    <property type="match status" value="1"/>
</dbReference>
<dbReference type="FunFam" id="1.10.10.1600:FF:000001">
    <property type="entry name" value="DNA polymerase III subunit alpha"/>
    <property type="match status" value="1"/>
</dbReference>
<evidence type="ECO:0000256" key="1">
    <source>
        <dbReference type="ARBA" id="ARBA00004496"/>
    </source>
</evidence>
<dbReference type="CDD" id="cd04485">
    <property type="entry name" value="DnaE_OBF"/>
    <property type="match status" value="1"/>
</dbReference>
<dbReference type="GO" id="GO:0006260">
    <property type="term" value="P:DNA replication"/>
    <property type="evidence" value="ECO:0007669"/>
    <property type="project" value="UniProtKB-KW"/>
</dbReference>
<dbReference type="Pfam" id="PF07733">
    <property type="entry name" value="DNA_pol3_alpha"/>
    <property type="match status" value="1"/>
</dbReference>
<dbReference type="Pfam" id="PF14579">
    <property type="entry name" value="HHH_6"/>
    <property type="match status" value="1"/>
</dbReference>
<dbReference type="Pfam" id="PF20914">
    <property type="entry name" value="DNA_pol_IIIA_C"/>
    <property type="match status" value="1"/>
</dbReference>
<dbReference type="InterPro" id="IPR003141">
    <property type="entry name" value="Pol/His_phosphatase_N"/>
</dbReference>
<dbReference type="InterPro" id="IPR029460">
    <property type="entry name" value="DNAPol_HHH"/>
</dbReference>
<proteinExistence type="predicted"/>
<evidence type="ECO:0000313" key="11">
    <source>
        <dbReference type="EMBL" id="STX28382.1"/>
    </source>
</evidence>
<dbReference type="GO" id="GO:0003676">
    <property type="term" value="F:nucleic acid binding"/>
    <property type="evidence" value="ECO:0007669"/>
    <property type="project" value="InterPro"/>
</dbReference>
<dbReference type="PANTHER" id="PTHR32294">
    <property type="entry name" value="DNA POLYMERASE III SUBUNIT ALPHA"/>
    <property type="match status" value="1"/>
</dbReference>
<dbReference type="InterPro" id="IPR049821">
    <property type="entry name" value="PolIIIA_DnaE1_PHP"/>
</dbReference>
<accession>A0A378I080</accession>